<proteinExistence type="predicted"/>
<dbReference type="EMBL" id="JXRP01000019">
    <property type="protein sequence ID" value="KIL44537.1"/>
    <property type="molecule type" value="Genomic_DNA"/>
</dbReference>
<reference evidence="2 3" key="1">
    <citation type="submission" date="2015-01" db="EMBL/GenBank/DDBJ databases">
        <title>Genome sequencing of Jeotgalibacillus soli.</title>
        <authorList>
            <person name="Goh K.M."/>
            <person name="Chan K.-G."/>
            <person name="Yaakop A.S."/>
            <person name="Ee R."/>
            <person name="Gan H.M."/>
            <person name="Chan C.S."/>
        </authorList>
    </citation>
    <scope>NUCLEOTIDE SEQUENCE [LARGE SCALE GENOMIC DNA]</scope>
    <source>
        <strain evidence="2 3">P9</strain>
    </source>
</reference>
<protein>
    <recommendedName>
        <fullName evidence="1">Bypass-of-forespore C N-terminal domain-containing protein</fullName>
    </recommendedName>
</protein>
<dbReference type="PATRIC" id="fig|889306.3.peg.3518"/>
<sequence length="88" mass="10134">MFSSTAFLIKAAVPTGPQTVEVTLITYYEDGDKAFEVNNEEILAMEDFWAKYQDWQLVDMSKGKVIFRTKTEEWSPLLELSGYSSSFY</sequence>
<name>A0A0C2V6E9_9BACL</name>
<accession>A0A0C2V6E9</accession>
<comment type="caution">
    <text evidence="2">The sequence shown here is derived from an EMBL/GenBank/DDBJ whole genome shotgun (WGS) entry which is preliminary data.</text>
</comment>
<dbReference type="Pfam" id="PF08977">
    <property type="entry name" value="BOFC_N"/>
    <property type="match status" value="1"/>
</dbReference>
<dbReference type="Proteomes" id="UP000031938">
    <property type="component" value="Unassembled WGS sequence"/>
</dbReference>
<keyword evidence="3" id="KW-1185">Reference proteome</keyword>
<evidence type="ECO:0000259" key="1">
    <source>
        <dbReference type="Pfam" id="PF08977"/>
    </source>
</evidence>
<organism evidence="2 3">
    <name type="scientific">Jeotgalibacillus soli</name>
    <dbReference type="NCBI Taxonomy" id="889306"/>
    <lineage>
        <taxon>Bacteria</taxon>
        <taxon>Bacillati</taxon>
        <taxon>Bacillota</taxon>
        <taxon>Bacilli</taxon>
        <taxon>Bacillales</taxon>
        <taxon>Caryophanaceae</taxon>
        <taxon>Jeotgalibacillus</taxon>
    </lineage>
</organism>
<evidence type="ECO:0000313" key="2">
    <source>
        <dbReference type="EMBL" id="KIL44537.1"/>
    </source>
</evidence>
<dbReference type="InterPro" id="IPR015071">
    <property type="entry name" value="BOFC_N"/>
</dbReference>
<dbReference type="Gene3D" id="3.10.20.420">
    <property type="entry name" value="Bypass-of-forespore C, N-terminal domain"/>
    <property type="match status" value="1"/>
</dbReference>
<dbReference type="InterPro" id="IPR038118">
    <property type="entry name" value="BOFC_N_sf"/>
</dbReference>
<gene>
    <name evidence="2" type="ORF">KP78_35010</name>
</gene>
<dbReference type="STRING" id="889306.KP78_35010"/>
<evidence type="ECO:0000313" key="3">
    <source>
        <dbReference type="Proteomes" id="UP000031938"/>
    </source>
</evidence>
<feature type="domain" description="Bypass-of-forespore C N-terminal" evidence="1">
    <location>
        <begin position="20"/>
        <end position="69"/>
    </location>
</feature>
<dbReference type="AlphaFoldDB" id="A0A0C2V6E9"/>